<dbReference type="InterPro" id="IPR009057">
    <property type="entry name" value="Homeodomain-like_sf"/>
</dbReference>
<accession>A0ABN3BDE7</accession>
<sequence>MLLLDLDTIARHERVDAFQYAMDQSVPNEVVHEDPGPGVRARFERWEVGGVVLFRSSSTGFEVRRTDRHLRRLRQRPVVSFTLQTRGTGRVELGGQQGEFGTEDICVLHEVSARTYGWSGTGAADAVIIDAERLALPVDVVVDACFRLRGSPLYDLVLGHLRGLWRDPARLEADPGAPALAGATTELVRALLLTAAHDTTAPPARAAMADTLVTRVLAHVRRNLTDPELTFDRVAAEHAVSRRHLYTLLGRAGISFEQWVIAQRLDLARTMLASPAHRGLGIAAVAARCGFPGPSHFARRFRAAYGLTPREWRRQAGSEPGGRPEPPLDQR</sequence>
<dbReference type="PROSITE" id="PS01124">
    <property type="entry name" value="HTH_ARAC_FAMILY_2"/>
    <property type="match status" value="1"/>
</dbReference>
<dbReference type="Pfam" id="PF12833">
    <property type="entry name" value="HTH_18"/>
    <property type="match status" value="1"/>
</dbReference>
<comment type="caution">
    <text evidence="6">The sequence shown here is derived from an EMBL/GenBank/DDBJ whole genome shotgun (WGS) entry which is preliminary data.</text>
</comment>
<dbReference type="InterPro" id="IPR018060">
    <property type="entry name" value="HTH_AraC"/>
</dbReference>
<dbReference type="EMBL" id="BAAAOQ010000005">
    <property type="protein sequence ID" value="GAA2193895.1"/>
    <property type="molecule type" value="Genomic_DNA"/>
</dbReference>
<dbReference type="RefSeq" id="WP_059254773.1">
    <property type="nucleotide sequence ID" value="NZ_BAAAOQ010000005.1"/>
</dbReference>
<dbReference type="PANTHER" id="PTHR46796">
    <property type="entry name" value="HTH-TYPE TRANSCRIPTIONAL ACTIVATOR RHAS-RELATED"/>
    <property type="match status" value="1"/>
</dbReference>
<dbReference type="Gene3D" id="1.10.10.60">
    <property type="entry name" value="Homeodomain-like"/>
    <property type="match status" value="1"/>
</dbReference>
<evidence type="ECO:0000313" key="6">
    <source>
        <dbReference type="EMBL" id="GAA2193895.1"/>
    </source>
</evidence>
<dbReference type="SUPFAM" id="SSF46689">
    <property type="entry name" value="Homeodomain-like"/>
    <property type="match status" value="1"/>
</dbReference>
<evidence type="ECO:0000256" key="3">
    <source>
        <dbReference type="ARBA" id="ARBA00023163"/>
    </source>
</evidence>
<dbReference type="Pfam" id="PF14525">
    <property type="entry name" value="AraC_binding_2"/>
    <property type="match status" value="1"/>
</dbReference>
<reference evidence="6 7" key="1">
    <citation type="journal article" date="2019" name="Int. J. Syst. Evol. Microbiol.">
        <title>The Global Catalogue of Microorganisms (GCM) 10K type strain sequencing project: providing services to taxonomists for standard genome sequencing and annotation.</title>
        <authorList>
            <consortium name="The Broad Institute Genomics Platform"/>
            <consortium name="The Broad Institute Genome Sequencing Center for Infectious Disease"/>
            <person name="Wu L."/>
            <person name="Ma J."/>
        </authorList>
    </citation>
    <scope>NUCLEOTIDE SEQUENCE [LARGE SCALE GENOMIC DNA]</scope>
    <source>
        <strain evidence="6 7">JCM 14924</strain>
    </source>
</reference>
<feature type="region of interest" description="Disordered" evidence="4">
    <location>
        <begin position="312"/>
        <end position="331"/>
    </location>
</feature>
<name>A0ABN3BDE7_9ACTN</name>
<dbReference type="InterPro" id="IPR020449">
    <property type="entry name" value="Tscrpt_reg_AraC-type_HTH"/>
</dbReference>
<dbReference type="PANTHER" id="PTHR46796:SF6">
    <property type="entry name" value="ARAC SUBFAMILY"/>
    <property type="match status" value="1"/>
</dbReference>
<dbReference type="SMART" id="SM00342">
    <property type="entry name" value="HTH_ARAC"/>
    <property type="match status" value="1"/>
</dbReference>
<protein>
    <submittedName>
        <fullName evidence="6">Helix-turn-helix domain-containing protein</fullName>
    </submittedName>
</protein>
<evidence type="ECO:0000313" key="7">
    <source>
        <dbReference type="Proteomes" id="UP001501391"/>
    </source>
</evidence>
<dbReference type="InterPro" id="IPR035418">
    <property type="entry name" value="AraC-bd_2"/>
</dbReference>
<keyword evidence="3" id="KW-0804">Transcription</keyword>
<keyword evidence="2" id="KW-0238">DNA-binding</keyword>
<gene>
    <name evidence="6" type="ORF">GCM10009787_17630</name>
</gene>
<dbReference type="PRINTS" id="PR00032">
    <property type="entry name" value="HTHARAC"/>
</dbReference>
<evidence type="ECO:0000256" key="2">
    <source>
        <dbReference type="ARBA" id="ARBA00023125"/>
    </source>
</evidence>
<evidence type="ECO:0000256" key="4">
    <source>
        <dbReference type="SAM" id="MobiDB-lite"/>
    </source>
</evidence>
<keyword evidence="1" id="KW-0805">Transcription regulation</keyword>
<feature type="domain" description="HTH araC/xylS-type" evidence="5">
    <location>
        <begin position="214"/>
        <end position="315"/>
    </location>
</feature>
<dbReference type="InterPro" id="IPR018062">
    <property type="entry name" value="HTH_AraC-typ_CS"/>
</dbReference>
<dbReference type="InterPro" id="IPR050204">
    <property type="entry name" value="AraC_XylS_family_regulators"/>
</dbReference>
<proteinExistence type="predicted"/>
<organism evidence="6 7">
    <name type="scientific">Streptomyces bangladeshensis</name>
    <dbReference type="NCBI Taxonomy" id="295352"/>
    <lineage>
        <taxon>Bacteria</taxon>
        <taxon>Bacillati</taxon>
        <taxon>Actinomycetota</taxon>
        <taxon>Actinomycetes</taxon>
        <taxon>Kitasatosporales</taxon>
        <taxon>Streptomycetaceae</taxon>
        <taxon>Streptomyces</taxon>
    </lineage>
</organism>
<evidence type="ECO:0000259" key="5">
    <source>
        <dbReference type="PROSITE" id="PS01124"/>
    </source>
</evidence>
<dbReference type="PROSITE" id="PS00041">
    <property type="entry name" value="HTH_ARAC_FAMILY_1"/>
    <property type="match status" value="1"/>
</dbReference>
<keyword evidence="7" id="KW-1185">Reference proteome</keyword>
<evidence type="ECO:0000256" key="1">
    <source>
        <dbReference type="ARBA" id="ARBA00023015"/>
    </source>
</evidence>
<dbReference type="Proteomes" id="UP001501391">
    <property type="component" value="Unassembled WGS sequence"/>
</dbReference>